<dbReference type="EMBL" id="HACG01033393">
    <property type="protein sequence ID" value="CEK80258.1"/>
    <property type="molecule type" value="Transcribed_RNA"/>
</dbReference>
<name>A0A0B7AHF7_9EUPU</name>
<dbReference type="AlphaFoldDB" id="A0A0B7AHF7"/>
<organism evidence="1">
    <name type="scientific">Arion vulgaris</name>
    <dbReference type="NCBI Taxonomy" id="1028688"/>
    <lineage>
        <taxon>Eukaryota</taxon>
        <taxon>Metazoa</taxon>
        <taxon>Spiralia</taxon>
        <taxon>Lophotrochozoa</taxon>
        <taxon>Mollusca</taxon>
        <taxon>Gastropoda</taxon>
        <taxon>Heterobranchia</taxon>
        <taxon>Euthyneura</taxon>
        <taxon>Panpulmonata</taxon>
        <taxon>Eupulmonata</taxon>
        <taxon>Stylommatophora</taxon>
        <taxon>Helicina</taxon>
        <taxon>Arionoidea</taxon>
        <taxon>Arionidae</taxon>
        <taxon>Arion</taxon>
    </lineage>
</organism>
<dbReference type="InterPro" id="IPR047139">
    <property type="entry name" value="ANKZ1/VMS1"/>
</dbReference>
<reference evidence="1" key="1">
    <citation type="submission" date="2014-12" db="EMBL/GenBank/DDBJ databases">
        <title>Insight into the proteome of Arion vulgaris.</title>
        <authorList>
            <person name="Aradska J."/>
            <person name="Bulat T."/>
            <person name="Smidak R."/>
            <person name="Sarate P."/>
            <person name="Gangsoo J."/>
            <person name="Sialana F."/>
            <person name="Bilban M."/>
            <person name="Lubec G."/>
        </authorList>
    </citation>
    <scope>NUCLEOTIDE SEQUENCE</scope>
    <source>
        <tissue evidence="1">Skin</tissue>
    </source>
</reference>
<dbReference type="PANTHER" id="PTHR16036:SF2">
    <property type="entry name" value="TRNA ENDONUCLEASE ANKZF1"/>
    <property type="match status" value="1"/>
</dbReference>
<proteinExistence type="predicted"/>
<protein>
    <recommendedName>
        <fullName evidence="2">C2H2-type domain-containing protein</fullName>
    </recommendedName>
</protein>
<sequence length="185" mass="20881">FETTAKEILDGLTLVTSNTNVNIPSQKIENTTENTNSGAVSSNENKAVVVDRMFCSCCQAPFVDREEQIGHYKCDWHRYNLHRRLKALPCVTEEEFEDAAGDVSSISGSDDEDEDDDALEAIEKLDIDTAMPDTANSTDQGNFLLMEPKFHKVFFKTKEGELISLYRCLLHHKKNPLHETNRILA</sequence>
<feature type="non-terminal residue" evidence="1">
    <location>
        <position position="185"/>
    </location>
</feature>
<accession>A0A0B7AHF7</accession>
<gene>
    <name evidence="1" type="primary">ORF119914</name>
</gene>
<evidence type="ECO:0008006" key="2">
    <source>
        <dbReference type="Google" id="ProtNLM"/>
    </source>
</evidence>
<dbReference type="GO" id="GO:0036503">
    <property type="term" value="P:ERAD pathway"/>
    <property type="evidence" value="ECO:0007669"/>
    <property type="project" value="TreeGrafter"/>
</dbReference>
<dbReference type="PANTHER" id="PTHR16036">
    <property type="entry name" value="ANKYRIN REPEAT AND ZINC FINGER DOMAIN-CONTAINING PROTEIN 1"/>
    <property type="match status" value="1"/>
</dbReference>
<feature type="non-terminal residue" evidence="1">
    <location>
        <position position="1"/>
    </location>
</feature>
<evidence type="ECO:0000313" key="1">
    <source>
        <dbReference type="EMBL" id="CEK80258.1"/>
    </source>
</evidence>